<dbReference type="AlphaFoldDB" id="A0A7H4MJ40"/>
<dbReference type="Proteomes" id="UP000254545">
    <property type="component" value="Unassembled WGS sequence"/>
</dbReference>
<reference evidence="1 2" key="1">
    <citation type="submission" date="2018-06" db="EMBL/GenBank/DDBJ databases">
        <authorList>
            <consortium name="Pathogen Informatics"/>
            <person name="Doyle S."/>
        </authorList>
    </citation>
    <scope>NUCLEOTIDE SEQUENCE [LARGE SCALE GENOMIC DNA]</scope>
    <source>
        <strain evidence="1 2">NCTC9177</strain>
    </source>
</reference>
<evidence type="ECO:0000313" key="2">
    <source>
        <dbReference type="Proteomes" id="UP000254545"/>
    </source>
</evidence>
<proteinExistence type="predicted"/>
<evidence type="ECO:0000313" key="1">
    <source>
        <dbReference type="EMBL" id="STS90340.1"/>
    </source>
</evidence>
<gene>
    <name evidence="1" type="ORF">NCTC9177_04237</name>
</gene>
<accession>A0A7H4MJ40</accession>
<name>A0A7H4MJ40_KLEVA</name>
<organism evidence="1 2">
    <name type="scientific">Klebsiella variicola</name>
    <dbReference type="NCBI Taxonomy" id="244366"/>
    <lineage>
        <taxon>Bacteria</taxon>
        <taxon>Pseudomonadati</taxon>
        <taxon>Pseudomonadota</taxon>
        <taxon>Gammaproteobacteria</taxon>
        <taxon>Enterobacterales</taxon>
        <taxon>Enterobacteriaceae</taxon>
        <taxon>Klebsiella/Raoultella group</taxon>
        <taxon>Klebsiella</taxon>
        <taxon>Klebsiella pneumoniae complex</taxon>
    </lineage>
</organism>
<sequence>MRPPMASPAMNNILAALLAFDTTSRHSNLAMIDWIADFLAAAAWRPAAFMTRRAVRLISTPGWGRPAAVG</sequence>
<dbReference type="EMBL" id="UGKR01000003">
    <property type="protein sequence ID" value="STS90340.1"/>
    <property type="molecule type" value="Genomic_DNA"/>
</dbReference>
<comment type="caution">
    <text evidence="1">The sequence shown here is derived from an EMBL/GenBank/DDBJ whole genome shotgun (WGS) entry which is preliminary data.</text>
</comment>
<protein>
    <submittedName>
        <fullName evidence="1">Acetylornithine deacetylase</fullName>
    </submittedName>
</protein>